<dbReference type="EMBL" id="MU003510">
    <property type="protein sequence ID" value="KAF2469725.1"/>
    <property type="molecule type" value="Genomic_DNA"/>
</dbReference>
<comment type="caution">
    <text evidence="1">The sequence shown here is derived from an EMBL/GenBank/DDBJ whole genome shotgun (WGS) entry which is preliminary data.</text>
</comment>
<keyword evidence="2" id="KW-1185">Reference proteome</keyword>
<evidence type="ECO:0000313" key="1">
    <source>
        <dbReference type="EMBL" id="KAF2469725.1"/>
    </source>
</evidence>
<proteinExistence type="predicted"/>
<dbReference type="Proteomes" id="UP000799755">
    <property type="component" value="Unassembled WGS sequence"/>
</dbReference>
<reference evidence="1" key="1">
    <citation type="journal article" date="2020" name="Stud. Mycol.">
        <title>101 Dothideomycetes genomes: a test case for predicting lifestyles and emergence of pathogens.</title>
        <authorList>
            <person name="Haridas S."/>
            <person name="Albert R."/>
            <person name="Binder M."/>
            <person name="Bloem J."/>
            <person name="Labutti K."/>
            <person name="Salamov A."/>
            <person name="Andreopoulos B."/>
            <person name="Baker S."/>
            <person name="Barry K."/>
            <person name="Bills G."/>
            <person name="Bluhm B."/>
            <person name="Cannon C."/>
            <person name="Castanera R."/>
            <person name="Culley D."/>
            <person name="Daum C."/>
            <person name="Ezra D."/>
            <person name="Gonzalez J."/>
            <person name="Henrissat B."/>
            <person name="Kuo A."/>
            <person name="Liang C."/>
            <person name="Lipzen A."/>
            <person name="Lutzoni F."/>
            <person name="Magnuson J."/>
            <person name="Mondo S."/>
            <person name="Nolan M."/>
            <person name="Ohm R."/>
            <person name="Pangilinan J."/>
            <person name="Park H.-J."/>
            <person name="Ramirez L."/>
            <person name="Alfaro M."/>
            <person name="Sun H."/>
            <person name="Tritt A."/>
            <person name="Yoshinaga Y."/>
            <person name="Zwiers L.-H."/>
            <person name="Turgeon B."/>
            <person name="Goodwin S."/>
            <person name="Spatafora J."/>
            <person name="Crous P."/>
            <person name="Grigoriev I."/>
        </authorList>
    </citation>
    <scope>NUCLEOTIDE SEQUENCE</scope>
    <source>
        <strain evidence="1">ATCC 200398</strain>
    </source>
</reference>
<accession>A0ACB6QS69</accession>
<sequence>MKTASTLTLTLTLAVLSLAAPAPKPAAKAVARATTSHVIIAKGLGLTGEKTTIEVSIDPATCSNLPSNFNNAIKSILPDAGIYCMLYDFPGCEIDESVPDSGRTWGIDHQIDDLSDPQYSYNFNDRATSIWCAPVSSGVKKE</sequence>
<gene>
    <name evidence="1" type="ORF">BDR25DRAFT_314981</name>
</gene>
<protein>
    <submittedName>
        <fullName evidence="1">Uncharacterized protein</fullName>
    </submittedName>
</protein>
<evidence type="ECO:0000313" key="2">
    <source>
        <dbReference type="Proteomes" id="UP000799755"/>
    </source>
</evidence>
<name>A0ACB6QS69_9PLEO</name>
<organism evidence="1 2">
    <name type="scientific">Lindgomyces ingoldianus</name>
    <dbReference type="NCBI Taxonomy" id="673940"/>
    <lineage>
        <taxon>Eukaryota</taxon>
        <taxon>Fungi</taxon>
        <taxon>Dikarya</taxon>
        <taxon>Ascomycota</taxon>
        <taxon>Pezizomycotina</taxon>
        <taxon>Dothideomycetes</taxon>
        <taxon>Pleosporomycetidae</taxon>
        <taxon>Pleosporales</taxon>
        <taxon>Lindgomycetaceae</taxon>
        <taxon>Lindgomyces</taxon>
    </lineage>
</organism>